<protein>
    <submittedName>
        <fullName evidence="1">Uncharacterized protein</fullName>
    </submittedName>
</protein>
<name>A0A6A4ZA91_APHAT</name>
<accession>A0A6A4ZA91</accession>
<organism evidence="1 2">
    <name type="scientific">Aphanomyces astaci</name>
    <name type="common">Crayfish plague agent</name>
    <dbReference type="NCBI Taxonomy" id="112090"/>
    <lineage>
        <taxon>Eukaryota</taxon>
        <taxon>Sar</taxon>
        <taxon>Stramenopiles</taxon>
        <taxon>Oomycota</taxon>
        <taxon>Saprolegniomycetes</taxon>
        <taxon>Saprolegniales</taxon>
        <taxon>Verrucalvaceae</taxon>
        <taxon>Aphanomyces</taxon>
    </lineage>
</organism>
<proteinExistence type="predicted"/>
<gene>
    <name evidence="1" type="ORF">AaE_015037</name>
</gene>
<sequence>MIPSTDWTTINNNLVRRLEVHRSSAIRLSRKEHATQPGRRLAQLVMALPVANIPRRQNRRPMRFVLKAVEYSNEVVVQVYNPRSSIELQVVSLEVPGEYTVMLEMAVDAILRSHIVLELQRHVRRKLAQRRAQDLAVLQWLRVQVKNRYQYVHAPSGLWRHSSKPAMLRDANPVNVMCEWYYVGNYTQTKVPYAYYILPRRIVCCSAVFWLSASSNDRRQLALSYLSRYRTQLLESDVELVHQRFYHWAVVNHPLSDMATHTYAVFLHLVRGHVTQADTLYNASIDRNCPRELVEANRRLAHVNGDLLYEVSNLDDFALALRPQDRRSRTNPVVILQRHFRRTRRHYLRMPSLFATMRAISVNALVIEKFQTLSPISSPITTESVENYILHMHLVQHTPHVVASLYASYYLTSPAVRCGYALWLLSESSPGSTTKAVHLLADMTVEMKTNGVLRALEVTFLRFVVMCNPPDVQGLLNYALYAQFVLQQYDVAERLFAAAVAFPQDDHFPLALKVR</sequence>
<evidence type="ECO:0000313" key="2">
    <source>
        <dbReference type="Proteomes" id="UP000469452"/>
    </source>
</evidence>
<evidence type="ECO:0000313" key="1">
    <source>
        <dbReference type="EMBL" id="KAF0704246.1"/>
    </source>
</evidence>
<comment type="caution">
    <text evidence="1">The sequence shown here is derived from an EMBL/GenBank/DDBJ whole genome shotgun (WGS) entry which is preliminary data.</text>
</comment>
<dbReference type="VEuPathDB" id="FungiDB:H257_02623"/>
<dbReference type="AlphaFoldDB" id="A0A6A4ZA91"/>
<dbReference type="EMBL" id="VJMI01020476">
    <property type="protein sequence ID" value="KAF0704246.1"/>
    <property type="molecule type" value="Genomic_DNA"/>
</dbReference>
<dbReference type="Proteomes" id="UP000469452">
    <property type="component" value="Unassembled WGS sequence"/>
</dbReference>
<reference evidence="1 2" key="1">
    <citation type="submission" date="2019-06" db="EMBL/GenBank/DDBJ databases">
        <title>Genomics analysis of Aphanomyces spp. identifies a new class of oomycete effector associated with host adaptation.</title>
        <authorList>
            <person name="Gaulin E."/>
        </authorList>
    </citation>
    <scope>NUCLEOTIDE SEQUENCE [LARGE SCALE GENOMIC DNA]</scope>
    <source>
        <strain evidence="1 2">E</strain>
    </source>
</reference>